<dbReference type="EMBL" id="FN543502">
    <property type="protein sequence ID" value="CBG87156.1"/>
    <property type="molecule type" value="Genomic_DNA"/>
</dbReference>
<protein>
    <submittedName>
        <fullName evidence="1">Uncharacterized protein</fullName>
    </submittedName>
</protein>
<evidence type="ECO:0000313" key="1">
    <source>
        <dbReference type="EMBL" id="CBG87156.1"/>
    </source>
</evidence>
<sequence>MLVNAQVISFVTSGLSPQQLSTFTGASSKFSLSNVIQAAANAS</sequence>
<organism evidence="1 2">
    <name type="scientific">Citrobacter rodentium (strain ICC168)</name>
    <name type="common">Citrobacter freundii biotype 4280</name>
    <dbReference type="NCBI Taxonomy" id="637910"/>
    <lineage>
        <taxon>Bacteria</taxon>
        <taxon>Pseudomonadati</taxon>
        <taxon>Pseudomonadota</taxon>
        <taxon>Gammaproteobacteria</taxon>
        <taxon>Enterobacterales</taxon>
        <taxon>Enterobacteriaceae</taxon>
        <taxon>Citrobacter</taxon>
    </lineage>
</organism>
<name>D2TK26_CITRI</name>
<dbReference type="AlphaFoldDB" id="D2TK26"/>
<dbReference type="Proteomes" id="UP000001889">
    <property type="component" value="Chromosome"/>
</dbReference>
<reference evidence="1 2" key="1">
    <citation type="journal article" date="2010" name="J. Bacteriol.">
        <title>The Citrobacter rodentium genome sequence reveals convergent evolution with human pathogenic Escherichia coli.</title>
        <authorList>
            <person name="Petty N.K."/>
            <person name="Bulgin R."/>
            <person name="Crepin V.F."/>
            <person name="Cerdeno-Tarraga A.M."/>
            <person name="Schroeder G.N."/>
            <person name="Quail M.A."/>
            <person name="Lennard N."/>
            <person name="Corton C."/>
            <person name="Barron A."/>
            <person name="Clark L."/>
            <person name="Toribio A.L."/>
            <person name="Parkhill J."/>
            <person name="Dougan G."/>
            <person name="Frankel G."/>
            <person name="Thomson N.R."/>
        </authorList>
    </citation>
    <scope>NUCLEOTIDE SEQUENCE [LARGE SCALE GENOMIC DNA]</scope>
    <source>
        <strain evidence="1 2">ICC168</strain>
    </source>
</reference>
<dbReference type="HOGENOM" id="CLU_3231485_0_0_6"/>
<accession>D2TK26</accession>
<evidence type="ECO:0000313" key="2">
    <source>
        <dbReference type="Proteomes" id="UP000001889"/>
    </source>
</evidence>
<dbReference type="KEGG" id="cro:ROD_03741"/>
<gene>
    <name evidence="1" type="ordered locus">ROD_03741</name>
</gene>
<proteinExistence type="predicted"/>
<keyword evidence="2" id="KW-1185">Reference proteome</keyword>